<evidence type="ECO:0000313" key="1">
    <source>
        <dbReference type="EMBL" id="PSC70157.1"/>
    </source>
</evidence>
<dbReference type="Proteomes" id="UP000239649">
    <property type="component" value="Unassembled WGS sequence"/>
</dbReference>
<reference evidence="1 2" key="1">
    <citation type="journal article" date="2018" name="Plant J.">
        <title>Genome sequences of Chlorella sorokiniana UTEX 1602 and Micractinium conductrix SAG 241.80: implications to maltose excretion by a green alga.</title>
        <authorList>
            <person name="Arriola M.B."/>
            <person name="Velmurugan N."/>
            <person name="Zhang Y."/>
            <person name="Plunkett M.H."/>
            <person name="Hondzo H."/>
            <person name="Barney B.M."/>
        </authorList>
    </citation>
    <scope>NUCLEOTIDE SEQUENCE [LARGE SCALE GENOMIC DNA]</scope>
    <source>
        <strain evidence="1 2">SAG 241.80</strain>
    </source>
</reference>
<sequence length="446" mass="48834">MQGLQEPQVVDWNKLPSDLLRAIFVHLLPPPPAAPLPLLPAARQWAALRATCRAWAALLTDTPLAVEACVPVPQVLPWLHTHVTALRLVPPPTALSLPSAPPGAALRWVHDRCGPLNVDGDEWGVEREAPQAAARIEYESYISKLATGATEHAREPAHAFRFQCGLFVPPGTTYDYSGCYAPQPMLDLAALRRLEELDVACGYRGGGSYGCHTFDTAPLAHLPGLRCLTLRGFEEPCLWGLPPCLRLLRLLGGRHNETRHNPVCFPRRHFALPAYCRLEAVEVAGYNTEYTEEAGAGDDGRPLTAHNVVQRFHSRRRFKALLTNLCRQCAGVCTDAELLHLGPPDPVLSTKRWLPPDHGLQAFLSDELDGALAALAAAMGDSPRLRRLRLSPAAWFVLPSGALVPAATLLEPGGARLLRDCWLRAEAERVEAAGGSWLEIRWRPPC</sequence>
<keyword evidence="2" id="KW-1185">Reference proteome</keyword>
<accession>A0A2P6V7T9</accession>
<dbReference type="AlphaFoldDB" id="A0A2P6V7T9"/>
<dbReference type="EMBL" id="LHPF02000021">
    <property type="protein sequence ID" value="PSC70157.1"/>
    <property type="molecule type" value="Genomic_DNA"/>
</dbReference>
<dbReference type="OrthoDB" id="10538454at2759"/>
<comment type="caution">
    <text evidence="1">The sequence shown here is derived from an EMBL/GenBank/DDBJ whole genome shotgun (WGS) entry which is preliminary data.</text>
</comment>
<evidence type="ECO:0000313" key="2">
    <source>
        <dbReference type="Proteomes" id="UP000239649"/>
    </source>
</evidence>
<gene>
    <name evidence="1" type="ORF">C2E20_6385</name>
</gene>
<proteinExistence type="predicted"/>
<organism evidence="1 2">
    <name type="scientific">Micractinium conductrix</name>
    <dbReference type="NCBI Taxonomy" id="554055"/>
    <lineage>
        <taxon>Eukaryota</taxon>
        <taxon>Viridiplantae</taxon>
        <taxon>Chlorophyta</taxon>
        <taxon>core chlorophytes</taxon>
        <taxon>Trebouxiophyceae</taxon>
        <taxon>Chlorellales</taxon>
        <taxon>Chlorellaceae</taxon>
        <taxon>Chlorella clade</taxon>
        <taxon>Micractinium</taxon>
    </lineage>
</organism>
<protein>
    <submittedName>
        <fullName evidence="1">F-box only 6-like</fullName>
    </submittedName>
</protein>
<name>A0A2P6V7T9_9CHLO</name>